<proteinExistence type="predicted"/>
<gene>
    <name evidence="1" type="ORF">HINF_LOCUS11651</name>
</gene>
<accession>A0ABP1HEW0</accession>
<dbReference type="InterPro" id="IPR002110">
    <property type="entry name" value="Ankyrin_rpt"/>
</dbReference>
<dbReference type="SUPFAM" id="SSF48403">
    <property type="entry name" value="Ankyrin repeat"/>
    <property type="match status" value="1"/>
</dbReference>
<evidence type="ECO:0000313" key="1">
    <source>
        <dbReference type="EMBL" id="CAL5990819.1"/>
    </source>
</evidence>
<evidence type="ECO:0000313" key="2">
    <source>
        <dbReference type="Proteomes" id="UP001642409"/>
    </source>
</evidence>
<dbReference type="PANTHER" id="PTHR24120:SF4">
    <property type="entry name" value="GH07239P"/>
    <property type="match status" value="1"/>
</dbReference>
<dbReference type="Pfam" id="PF12796">
    <property type="entry name" value="Ank_2"/>
    <property type="match status" value="1"/>
</dbReference>
<dbReference type="EMBL" id="CAXDID020000026">
    <property type="protein sequence ID" value="CAL5990819.1"/>
    <property type="molecule type" value="Genomic_DNA"/>
</dbReference>
<name>A0ABP1HEW0_9EUKA</name>
<dbReference type="PANTHER" id="PTHR24120">
    <property type="entry name" value="GH07239P"/>
    <property type="match status" value="1"/>
</dbReference>
<sequence>MSQCCPTIYEAILSNCEQCLTSETTPYILQDDIPPLQFAVQNNPKCVKHLSRFARIQSSRGWTGLMQAVDDQNLTAVRFLAPLECNLQNDWGFTAQMMCCYSGYIAGLKILVQFEDCSLKDNTGLNSLLQAAKNGYLDCYHLIQDTLIQQNTQQTTHQQRAINFKPQRTSNNEDDFGKTARFYGSFYENGLKNEGENVKDAFGNVSEFYSGGEQTDLFGRTGIQYLGLVNGQVEVELW</sequence>
<protein>
    <submittedName>
        <fullName evidence="1">Ankyrin_repeat-containing protein</fullName>
    </submittedName>
</protein>
<dbReference type="Gene3D" id="1.25.40.20">
    <property type="entry name" value="Ankyrin repeat-containing domain"/>
    <property type="match status" value="1"/>
</dbReference>
<organism evidence="1 2">
    <name type="scientific">Hexamita inflata</name>
    <dbReference type="NCBI Taxonomy" id="28002"/>
    <lineage>
        <taxon>Eukaryota</taxon>
        <taxon>Metamonada</taxon>
        <taxon>Diplomonadida</taxon>
        <taxon>Hexamitidae</taxon>
        <taxon>Hexamitinae</taxon>
        <taxon>Hexamita</taxon>
    </lineage>
</organism>
<dbReference type="InterPro" id="IPR036770">
    <property type="entry name" value="Ankyrin_rpt-contain_sf"/>
</dbReference>
<reference evidence="1 2" key="1">
    <citation type="submission" date="2024-07" db="EMBL/GenBank/DDBJ databases">
        <authorList>
            <person name="Akdeniz Z."/>
        </authorList>
    </citation>
    <scope>NUCLEOTIDE SEQUENCE [LARGE SCALE GENOMIC DNA]</scope>
</reference>
<dbReference type="Proteomes" id="UP001642409">
    <property type="component" value="Unassembled WGS sequence"/>
</dbReference>
<keyword evidence="2" id="KW-1185">Reference proteome</keyword>
<comment type="caution">
    <text evidence="1">The sequence shown here is derived from an EMBL/GenBank/DDBJ whole genome shotgun (WGS) entry which is preliminary data.</text>
</comment>